<keyword evidence="5" id="KW-0694">RNA-binding</keyword>
<dbReference type="InterPro" id="IPR038253">
    <property type="entry name" value="SRP68_N_sf"/>
</dbReference>
<dbReference type="GO" id="GO:0005730">
    <property type="term" value="C:nucleolus"/>
    <property type="evidence" value="ECO:0007669"/>
    <property type="project" value="UniProtKB-SubCell"/>
</dbReference>
<proteinExistence type="inferred from homology"/>
<dbReference type="AlphaFoldDB" id="A0A833R8F2"/>
<keyword evidence="4" id="KW-0963">Cytoplasm</keyword>
<dbReference type="Gene3D" id="1.10.3450.40">
    <property type="entry name" value="Signal recognition particle, SRP68 subunit, RNA-binding domain"/>
    <property type="match status" value="1"/>
</dbReference>
<organism evidence="10 11">
    <name type="scientific">Carex littledalei</name>
    <dbReference type="NCBI Taxonomy" id="544730"/>
    <lineage>
        <taxon>Eukaryota</taxon>
        <taxon>Viridiplantae</taxon>
        <taxon>Streptophyta</taxon>
        <taxon>Embryophyta</taxon>
        <taxon>Tracheophyta</taxon>
        <taxon>Spermatophyta</taxon>
        <taxon>Magnoliopsida</taxon>
        <taxon>Liliopsida</taxon>
        <taxon>Poales</taxon>
        <taxon>Cyperaceae</taxon>
        <taxon>Cyperoideae</taxon>
        <taxon>Cariceae</taxon>
        <taxon>Carex</taxon>
        <taxon>Carex subgen. Euthyceras</taxon>
    </lineage>
</organism>
<protein>
    <recommendedName>
        <fullName evidence="9">Signal recognition particle subunit SRP68</fullName>
    </recommendedName>
</protein>
<dbReference type="GO" id="GO:0005047">
    <property type="term" value="F:signal recognition particle binding"/>
    <property type="evidence" value="ECO:0007669"/>
    <property type="project" value="InterPro"/>
</dbReference>
<dbReference type="GO" id="GO:0006614">
    <property type="term" value="P:SRP-dependent cotranslational protein targeting to membrane"/>
    <property type="evidence" value="ECO:0007669"/>
    <property type="project" value="InterPro"/>
</dbReference>
<dbReference type="GO" id="GO:0030942">
    <property type="term" value="F:endoplasmic reticulum signal peptide binding"/>
    <property type="evidence" value="ECO:0007669"/>
    <property type="project" value="InterPro"/>
</dbReference>
<evidence type="ECO:0000256" key="5">
    <source>
        <dbReference type="ARBA" id="ARBA00022884"/>
    </source>
</evidence>
<comment type="subcellular location">
    <subcellularLocation>
        <location evidence="1">Cytoplasm</location>
    </subcellularLocation>
    <subcellularLocation>
        <location evidence="2">Nucleus</location>
        <location evidence="2">Nucleolus</location>
    </subcellularLocation>
</comment>
<name>A0A833R8F2_9POAL</name>
<evidence type="ECO:0000256" key="1">
    <source>
        <dbReference type="ARBA" id="ARBA00004496"/>
    </source>
</evidence>
<evidence type="ECO:0000256" key="3">
    <source>
        <dbReference type="ARBA" id="ARBA00009352"/>
    </source>
</evidence>
<evidence type="ECO:0000256" key="6">
    <source>
        <dbReference type="ARBA" id="ARBA00023135"/>
    </source>
</evidence>
<evidence type="ECO:0000313" key="11">
    <source>
        <dbReference type="Proteomes" id="UP000623129"/>
    </source>
</evidence>
<dbReference type="Proteomes" id="UP000623129">
    <property type="component" value="Unassembled WGS sequence"/>
</dbReference>
<evidence type="ECO:0000256" key="9">
    <source>
        <dbReference type="ARBA" id="ARBA00029498"/>
    </source>
</evidence>
<comment type="similarity">
    <text evidence="3">Belongs to the SRP68 family.</text>
</comment>
<dbReference type="Pfam" id="PF16969">
    <property type="entry name" value="SRP68"/>
    <property type="match status" value="2"/>
</dbReference>
<evidence type="ECO:0000313" key="10">
    <source>
        <dbReference type="EMBL" id="KAF3336677.1"/>
    </source>
</evidence>
<keyword evidence="7" id="KW-0539">Nucleus</keyword>
<dbReference type="GO" id="GO:0008312">
    <property type="term" value="F:7S RNA binding"/>
    <property type="evidence" value="ECO:0007669"/>
    <property type="project" value="InterPro"/>
</dbReference>
<accession>A0A833R8F2</accession>
<comment type="caution">
    <text evidence="10">The sequence shown here is derived from an EMBL/GenBank/DDBJ whole genome shotgun (WGS) entry which is preliminary data.</text>
</comment>
<dbReference type="InterPro" id="IPR026258">
    <property type="entry name" value="SRP68"/>
</dbReference>
<evidence type="ECO:0000256" key="8">
    <source>
        <dbReference type="ARBA" id="ARBA00023274"/>
    </source>
</evidence>
<keyword evidence="6" id="KW-0733">Signal recognition particle</keyword>
<gene>
    <name evidence="10" type="ORF">FCM35_KLT19263</name>
</gene>
<keyword evidence="11" id="KW-1185">Reference proteome</keyword>
<dbReference type="GO" id="GO:0005786">
    <property type="term" value="C:signal recognition particle, endoplasmic reticulum targeting"/>
    <property type="evidence" value="ECO:0007669"/>
    <property type="project" value="UniProtKB-KW"/>
</dbReference>
<evidence type="ECO:0000256" key="2">
    <source>
        <dbReference type="ARBA" id="ARBA00004604"/>
    </source>
</evidence>
<evidence type="ECO:0000256" key="7">
    <source>
        <dbReference type="ARBA" id="ARBA00023242"/>
    </source>
</evidence>
<sequence>MAERAWSHAMEKRWLPDGPNGKQRIYLLGRLRKAVKWATLFAQLCSVRGDSRTSLEAENTTDLSDLVSSARDRSPEEVAFAEEYMLKGSAFRAERCFYLAKSYSLAGKRTEAYALFCHARSLADTALEKLNRANNPDKALVEGLKALIENCRSNSCIEHASGIMEEEKIPERLSKGVSSISLNGDKKMEKFLMEMLDEYESAVGEPGSKTVPRIEKFPPAFTSVACNPIVLDIAYNSIDFPSLENRMKKDKKGIFSRLWG</sequence>
<dbReference type="EMBL" id="SWLB01000007">
    <property type="protein sequence ID" value="KAF3336677.1"/>
    <property type="molecule type" value="Genomic_DNA"/>
</dbReference>
<evidence type="ECO:0000256" key="4">
    <source>
        <dbReference type="ARBA" id="ARBA00022490"/>
    </source>
</evidence>
<dbReference type="OrthoDB" id="10255118at2759"/>
<dbReference type="PANTHER" id="PTHR12860:SF0">
    <property type="entry name" value="SIGNAL RECOGNITION PARTICLE SUBUNIT SRP68"/>
    <property type="match status" value="1"/>
</dbReference>
<dbReference type="PANTHER" id="PTHR12860">
    <property type="entry name" value="SIGNAL RECOGNITION PARTICLE 68 KDA PROTEIN"/>
    <property type="match status" value="1"/>
</dbReference>
<reference evidence="10" key="1">
    <citation type="submission" date="2020-01" db="EMBL/GenBank/DDBJ databases">
        <title>Genome sequence of Kobresia littledalei, the first chromosome-level genome in the family Cyperaceae.</title>
        <authorList>
            <person name="Qu G."/>
        </authorList>
    </citation>
    <scope>NUCLEOTIDE SEQUENCE</scope>
    <source>
        <strain evidence="10">C.B.Clarke</strain>
        <tissue evidence="10">Leaf</tissue>
    </source>
</reference>
<keyword evidence="8" id="KW-0687">Ribonucleoprotein</keyword>